<keyword evidence="2" id="KW-1185">Reference proteome</keyword>
<proteinExistence type="predicted"/>
<protein>
    <submittedName>
        <fullName evidence="1">Uncharacterized protein</fullName>
    </submittedName>
</protein>
<gene>
    <name evidence="1" type="ORF">K3174_14845</name>
</gene>
<dbReference type="Proteomes" id="UP000755104">
    <property type="component" value="Unassembled WGS sequence"/>
</dbReference>
<sequence length="105" mass="11035">MFELTVERCMAEGLVGAEGFAVDTSLIRADLYCQHSAPSEEGLPPDVAGRAVSEYLDVLDDAAFGGSTPATAQRINLTDPTARWTAAAREAVTSACRTDWPSSAG</sequence>
<evidence type="ECO:0000313" key="1">
    <source>
        <dbReference type="EMBL" id="MBX7483807.1"/>
    </source>
</evidence>
<dbReference type="EMBL" id="JAIGNO010000013">
    <property type="protein sequence ID" value="MBX7483807.1"/>
    <property type="molecule type" value="Genomic_DNA"/>
</dbReference>
<comment type="caution">
    <text evidence="1">The sequence shown here is derived from an EMBL/GenBank/DDBJ whole genome shotgun (WGS) entry which is preliminary data.</text>
</comment>
<organism evidence="1 2">
    <name type="scientific">Qipengyuania qiaonensis</name>
    <dbReference type="NCBI Taxonomy" id="2867240"/>
    <lineage>
        <taxon>Bacteria</taxon>
        <taxon>Pseudomonadati</taxon>
        <taxon>Pseudomonadota</taxon>
        <taxon>Alphaproteobacteria</taxon>
        <taxon>Sphingomonadales</taxon>
        <taxon>Erythrobacteraceae</taxon>
        <taxon>Qipengyuania</taxon>
    </lineage>
</organism>
<name>A0ABS7JFJ5_9SPHN</name>
<reference evidence="1 2" key="1">
    <citation type="submission" date="2021-08" db="EMBL/GenBank/DDBJ databases">
        <title>Comparative Genomics Analysis of the Genus Qipengyuania Reveals Extensive Genetic Diversity and Metabolic Versatility, Including the Description of Fifteen Novel Species.</title>
        <authorList>
            <person name="Liu Y."/>
        </authorList>
    </citation>
    <scope>NUCLEOTIDE SEQUENCE [LARGE SCALE GENOMIC DNA]</scope>
    <source>
        <strain evidence="1 2">6D47A</strain>
    </source>
</reference>
<accession>A0ABS7JFJ5</accession>
<evidence type="ECO:0000313" key="2">
    <source>
        <dbReference type="Proteomes" id="UP000755104"/>
    </source>
</evidence>